<gene>
    <name evidence="2" type="ORF">CEK71_06765</name>
</gene>
<protein>
    <submittedName>
        <fullName evidence="2">Uncharacterized protein</fullName>
    </submittedName>
</protein>
<feature type="signal peptide" evidence="1">
    <location>
        <begin position="1"/>
        <end position="22"/>
    </location>
</feature>
<keyword evidence="1" id="KW-0732">Signal</keyword>
<evidence type="ECO:0000313" key="3">
    <source>
        <dbReference type="Proteomes" id="UP000197019"/>
    </source>
</evidence>
<evidence type="ECO:0000313" key="2">
    <source>
        <dbReference type="EMBL" id="ASF45798.1"/>
    </source>
</evidence>
<accession>A0A1Z4BWZ2</accession>
<dbReference type="Proteomes" id="UP000197019">
    <property type="component" value="Chromosome"/>
</dbReference>
<reference evidence="2 3" key="1">
    <citation type="submission" date="2017-06" db="EMBL/GenBank/DDBJ databases">
        <title>Genome Sequencing of the methanotroph Methylovulum psychrotolerants str. HV10-M2 isolated from a high-altitude environment.</title>
        <authorList>
            <person name="Mateos-Rivera A."/>
        </authorList>
    </citation>
    <scope>NUCLEOTIDE SEQUENCE [LARGE SCALE GENOMIC DNA]</scope>
    <source>
        <strain evidence="2 3">HV10_M2</strain>
    </source>
</reference>
<sequence>MQTTKLGFLALFIGGMATQSLACDTGLGLNADLHGNRFFPADNAWNQPIDTKPIDPNSTALINQMGSGVALHPDFGANAYWADGKPFGIPYVVVSGTTPKVPVSFTYSSESDPGPYPIPANAPIESGSDRHVLVVDQDHWKLYETWNSYPQANGSWDVGSGAIFDLSSNALRPAGWTSADAAGLPILPGLVRYDEVYLHKAINHAIRFTVAQTRKAYIAPARHFASSNTSTNLLPMGARLRLKASYDISQFSPPAQVILKALKKYGMMVADNGSNMYISGTADDRWDDNILNTLKQVHNTDFEVVKMGAMTTK</sequence>
<keyword evidence="3" id="KW-1185">Reference proteome</keyword>
<dbReference type="RefSeq" id="WP_088618673.1">
    <property type="nucleotide sequence ID" value="NZ_CP022129.1"/>
</dbReference>
<evidence type="ECO:0000256" key="1">
    <source>
        <dbReference type="SAM" id="SignalP"/>
    </source>
</evidence>
<dbReference type="EMBL" id="CP022129">
    <property type="protein sequence ID" value="ASF45798.1"/>
    <property type="molecule type" value="Genomic_DNA"/>
</dbReference>
<dbReference type="KEGG" id="mpsy:CEK71_06765"/>
<feature type="chain" id="PRO_5011989339" evidence="1">
    <location>
        <begin position="23"/>
        <end position="313"/>
    </location>
</feature>
<dbReference type="AlphaFoldDB" id="A0A1Z4BWZ2"/>
<name>A0A1Z4BWZ2_9GAMM</name>
<dbReference type="OrthoDB" id="8771597at2"/>
<organism evidence="2 3">
    <name type="scientific">Methylovulum psychrotolerans</name>
    <dbReference type="NCBI Taxonomy" id="1704499"/>
    <lineage>
        <taxon>Bacteria</taxon>
        <taxon>Pseudomonadati</taxon>
        <taxon>Pseudomonadota</taxon>
        <taxon>Gammaproteobacteria</taxon>
        <taxon>Methylococcales</taxon>
        <taxon>Methylococcaceae</taxon>
        <taxon>Methylovulum</taxon>
    </lineage>
</organism>
<proteinExistence type="predicted"/>